<dbReference type="InterPro" id="IPR028082">
    <property type="entry name" value="Peripla_BP_I"/>
</dbReference>
<evidence type="ECO:0000256" key="1">
    <source>
        <dbReference type="ARBA" id="ARBA00004370"/>
    </source>
</evidence>
<evidence type="ECO:0000259" key="6">
    <source>
        <dbReference type="Pfam" id="PF01094"/>
    </source>
</evidence>
<keyword evidence="2" id="KW-0812">Transmembrane</keyword>
<proteinExistence type="predicted"/>
<evidence type="ECO:0000256" key="3">
    <source>
        <dbReference type="ARBA" id="ARBA00022989"/>
    </source>
</evidence>
<comment type="caution">
    <text evidence="7">The sequence shown here is derived from an EMBL/GenBank/DDBJ whole genome shotgun (WGS) entry which is preliminary data.</text>
</comment>
<evidence type="ECO:0000256" key="5">
    <source>
        <dbReference type="ARBA" id="ARBA00023180"/>
    </source>
</evidence>
<keyword evidence="8" id="KW-1185">Reference proteome</keyword>
<keyword evidence="3" id="KW-1133">Transmembrane helix</keyword>
<dbReference type="SUPFAM" id="SSF53822">
    <property type="entry name" value="Periplasmic binding protein-like I"/>
    <property type="match status" value="1"/>
</dbReference>
<sequence>MHSPAHPLPHCEDLISILSAGRWRTIDVIYGLQNFGKMIFKCKLTRSAAQTEETRRKCTGIFMFILRHAIGAELDCPPVGIDTDVLTSIMGVGPGEERIAKDSVYEQEGKVQFVIDAVYAMAHALHNMHIDLCAGSLGVCDRMDPVDGRLLLQYIRRVNFNGKNQSIIPCTCIFN</sequence>
<dbReference type="InterPro" id="IPR050726">
    <property type="entry name" value="mGluR"/>
</dbReference>
<dbReference type="Proteomes" id="UP001176940">
    <property type="component" value="Unassembled WGS sequence"/>
</dbReference>
<dbReference type="InterPro" id="IPR001828">
    <property type="entry name" value="ANF_lig-bd_rcpt"/>
</dbReference>
<name>A0ABN9KVM3_9NEOB</name>
<accession>A0ABN9KVM3</accession>
<gene>
    <name evidence="7" type="ORF">RIMI_LOCUS1781446</name>
</gene>
<protein>
    <recommendedName>
        <fullName evidence="6">Receptor ligand binding region domain-containing protein</fullName>
    </recommendedName>
</protein>
<organism evidence="7 8">
    <name type="scientific">Ranitomeya imitator</name>
    <name type="common">mimic poison frog</name>
    <dbReference type="NCBI Taxonomy" id="111125"/>
    <lineage>
        <taxon>Eukaryota</taxon>
        <taxon>Metazoa</taxon>
        <taxon>Chordata</taxon>
        <taxon>Craniata</taxon>
        <taxon>Vertebrata</taxon>
        <taxon>Euteleostomi</taxon>
        <taxon>Amphibia</taxon>
        <taxon>Batrachia</taxon>
        <taxon>Anura</taxon>
        <taxon>Neobatrachia</taxon>
        <taxon>Hyloidea</taxon>
        <taxon>Dendrobatidae</taxon>
        <taxon>Dendrobatinae</taxon>
        <taxon>Ranitomeya</taxon>
    </lineage>
</organism>
<evidence type="ECO:0000313" key="7">
    <source>
        <dbReference type="EMBL" id="CAJ0922591.1"/>
    </source>
</evidence>
<comment type="subcellular location">
    <subcellularLocation>
        <location evidence="1">Membrane</location>
    </subcellularLocation>
</comment>
<evidence type="ECO:0000313" key="8">
    <source>
        <dbReference type="Proteomes" id="UP001176940"/>
    </source>
</evidence>
<feature type="domain" description="Receptor ligand binding region" evidence="6">
    <location>
        <begin position="86"/>
        <end position="165"/>
    </location>
</feature>
<keyword evidence="5" id="KW-0325">Glycoprotein</keyword>
<dbReference type="Gene3D" id="3.40.50.2300">
    <property type="match status" value="1"/>
</dbReference>
<reference evidence="7" key="1">
    <citation type="submission" date="2023-07" db="EMBL/GenBank/DDBJ databases">
        <authorList>
            <person name="Stuckert A."/>
        </authorList>
    </citation>
    <scope>NUCLEOTIDE SEQUENCE</scope>
</reference>
<dbReference type="EMBL" id="CAUEEQ010002348">
    <property type="protein sequence ID" value="CAJ0922591.1"/>
    <property type="molecule type" value="Genomic_DNA"/>
</dbReference>
<dbReference type="Pfam" id="PF01094">
    <property type="entry name" value="ANF_receptor"/>
    <property type="match status" value="1"/>
</dbReference>
<evidence type="ECO:0000256" key="2">
    <source>
        <dbReference type="ARBA" id="ARBA00022692"/>
    </source>
</evidence>
<dbReference type="PANTHER" id="PTHR24060">
    <property type="entry name" value="METABOTROPIC GLUTAMATE RECEPTOR"/>
    <property type="match status" value="1"/>
</dbReference>
<keyword evidence="4" id="KW-0472">Membrane</keyword>
<evidence type="ECO:0000256" key="4">
    <source>
        <dbReference type="ARBA" id="ARBA00023136"/>
    </source>
</evidence>